<feature type="region of interest" description="Disordered" evidence="7">
    <location>
        <begin position="1"/>
        <end position="37"/>
    </location>
</feature>
<evidence type="ECO:0000256" key="2">
    <source>
        <dbReference type="ARBA" id="ARBA00008335"/>
    </source>
</evidence>
<dbReference type="InterPro" id="IPR036259">
    <property type="entry name" value="MFS_trans_sf"/>
</dbReference>
<dbReference type="PANTHER" id="PTHR23511">
    <property type="entry name" value="SYNAPTIC VESICLE GLYCOPROTEIN 2"/>
    <property type="match status" value="1"/>
</dbReference>
<comment type="similarity">
    <text evidence="2">Belongs to the major facilitator superfamily.</text>
</comment>
<dbReference type="FunFam" id="1.20.1250.20:FF:000171">
    <property type="entry name" value="MFS general substrate transporter"/>
    <property type="match status" value="1"/>
</dbReference>
<dbReference type="AlphaFoldDB" id="A0A060T395"/>
<gene>
    <name evidence="10" type="ORF">GNLVRS02_ARAD1C35530g</name>
</gene>
<dbReference type="InterPro" id="IPR011701">
    <property type="entry name" value="MFS"/>
</dbReference>
<evidence type="ECO:0000256" key="7">
    <source>
        <dbReference type="SAM" id="MobiDB-lite"/>
    </source>
</evidence>
<evidence type="ECO:0000256" key="6">
    <source>
        <dbReference type="ARBA" id="ARBA00023136"/>
    </source>
</evidence>
<comment type="subcellular location">
    <subcellularLocation>
        <location evidence="1">Membrane</location>
        <topology evidence="1">Multi-pass membrane protein</topology>
    </subcellularLocation>
</comment>
<dbReference type="GO" id="GO:0022857">
    <property type="term" value="F:transmembrane transporter activity"/>
    <property type="evidence" value="ECO:0007669"/>
    <property type="project" value="InterPro"/>
</dbReference>
<name>A0A060T395_BLAAD</name>
<sequence length="527" mass="57303">MEATTSKSTHTVERKSLDKKPTYPPSETSSITEPSLQGGDLYTLDDDVLSRKMHLVNQAIDEIGFTPYHWKLFCLNGMGFAVDSLLTMLHSVAQPQVLLEFNQGFGALVCADYVGMFAGAIFWGFTADLIGRRIAFQITLFLTSIFAIAAGGGLSFVAVCSLSAVSNFAAGGNLVLDSVTFLEFLPSNKQWMLTAMALWWGLGQLVTSGVAWPFIANFSCESADDCPRSSNMGWRYTYITCGAFVLACAFARIFVIRMVETPKFDIANGNDARVIATLDRLAKSGKTTNPLTLEDLQVLGTIQKDTSDKSFMEKINPSFALKALGFHIRELFATKKLGFSTVLNFASWLLIGLIYPLFNAFLPAYLASHGAKTGGGLDITYRDNLIVTACSILGPIIAGYMCDIPRIGRRGTMVVGSLLTMAFMFAYTAVRTEAENLGISCAINVCLNIYYATLYAYTPEVMPSQHRATGNGLCVSLARIVSIVSPVVAYYGDTSSSVPMFVMAACFILLAIISALFPYEVRGKHSI</sequence>
<feature type="transmembrane region" description="Helical" evidence="8">
    <location>
        <begin position="385"/>
        <end position="402"/>
    </location>
</feature>
<keyword evidence="6 8" id="KW-0472">Membrane</keyword>
<feature type="transmembrane region" description="Helical" evidence="8">
    <location>
        <begin position="197"/>
        <end position="216"/>
    </location>
</feature>
<feature type="transmembrane region" description="Helical" evidence="8">
    <location>
        <begin position="470"/>
        <end position="492"/>
    </location>
</feature>
<feature type="domain" description="Major facilitator superfamily (MFS) profile" evidence="9">
    <location>
        <begin position="31"/>
        <end position="522"/>
    </location>
</feature>
<accession>A0A060T395</accession>
<evidence type="ECO:0000256" key="5">
    <source>
        <dbReference type="ARBA" id="ARBA00022989"/>
    </source>
</evidence>
<dbReference type="GO" id="GO:0016020">
    <property type="term" value="C:membrane"/>
    <property type="evidence" value="ECO:0007669"/>
    <property type="project" value="UniProtKB-SubCell"/>
</dbReference>
<dbReference type="PANTHER" id="PTHR23511:SF4">
    <property type="entry name" value="MAJOR FACILITATOR SUPERFAMILY (MFS) PROFILE DOMAIN-CONTAINING PROTEIN"/>
    <property type="match status" value="1"/>
</dbReference>
<evidence type="ECO:0000256" key="1">
    <source>
        <dbReference type="ARBA" id="ARBA00004141"/>
    </source>
</evidence>
<feature type="transmembrane region" description="Helical" evidence="8">
    <location>
        <begin position="236"/>
        <end position="255"/>
    </location>
</feature>
<evidence type="ECO:0000313" key="10">
    <source>
        <dbReference type="EMBL" id="CDP35438.1"/>
    </source>
</evidence>
<dbReference type="Gene3D" id="1.20.1250.20">
    <property type="entry name" value="MFS general substrate transporter like domains"/>
    <property type="match status" value="1"/>
</dbReference>
<evidence type="ECO:0000256" key="8">
    <source>
        <dbReference type="SAM" id="Phobius"/>
    </source>
</evidence>
<feature type="transmembrane region" description="Helical" evidence="8">
    <location>
        <begin position="436"/>
        <end position="458"/>
    </location>
</feature>
<feature type="compositionally biased region" description="Basic and acidic residues" evidence="7">
    <location>
        <begin position="10"/>
        <end position="21"/>
    </location>
</feature>
<feature type="transmembrane region" description="Helical" evidence="8">
    <location>
        <begin position="337"/>
        <end position="358"/>
    </location>
</feature>
<keyword evidence="3" id="KW-0813">Transport</keyword>
<organism evidence="10">
    <name type="scientific">Blastobotrys adeninivorans</name>
    <name type="common">Yeast</name>
    <name type="synonym">Arxula adeninivorans</name>
    <dbReference type="NCBI Taxonomy" id="409370"/>
    <lineage>
        <taxon>Eukaryota</taxon>
        <taxon>Fungi</taxon>
        <taxon>Dikarya</taxon>
        <taxon>Ascomycota</taxon>
        <taxon>Saccharomycotina</taxon>
        <taxon>Dipodascomycetes</taxon>
        <taxon>Dipodascales</taxon>
        <taxon>Trichomonascaceae</taxon>
        <taxon>Blastobotrys</taxon>
    </lineage>
</organism>
<dbReference type="PhylomeDB" id="A0A060T395"/>
<evidence type="ECO:0000256" key="4">
    <source>
        <dbReference type="ARBA" id="ARBA00022692"/>
    </source>
</evidence>
<keyword evidence="4 8" id="KW-0812">Transmembrane</keyword>
<feature type="compositionally biased region" description="Low complexity" evidence="7">
    <location>
        <begin position="25"/>
        <end position="35"/>
    </location>
</feature>
<reference evidence="10" key="2">
    <citation type="submission" date="2014-06" db="EMBL/GenBank/DDBJ databases">
        <title>The complete genome of Blastobotrys (Arxula) adeninivorans LS3 - a yeast of biotechnological interest.</title>
        <authorList>
            <person name="Kunze G."/>
            <person name="Gaillardin C."/>
            <person name="Czernicka M."/>
            <person name="Durrens P."/>
            <person name="Martin T."/>
            <person name="Boer E."/>
            <person name="Gabaldon T."/>
            <person name="Cruz J."/>
            <person name="Talla E."/>
            <person name="Marck C."/>
            <person name="Goffeau A."/>
            <person name="Barbe V."/>
            <person name="Baret P."/>
            <person name="Baronian K."/>
            <person name="Beier S."/>
            <person name="Bleykasten C."/>
            <person name="Bode R."/>
            <person name="Casaregola S."/>
            <person name="Despons L."/>
            <person name="Fairhead C."/>
            <person name="Giersberg M."/>
            <person name="Gierski P."/>
            <person name="Hahnel U."/>
            <person name="Hartmann A."/>
            <person name="Jankowska D."/>
            <person name="Jubin C."/>
            <person name="Jung P."/>
            <person name="Lafontaine I."/>
            <person name="Leh-Louis V."/>
            <person name="Lemaire M."/>
            <person name="Marcet-Houben M."/>
            <person name="Mascher M."/>
            <person name="Morel G."/>
            <person name="Richard G.-F."/>
            <person name="Riechen J."/>
            <person name="Sacerdot C."/>
            <person name="Sarkar A."/>
            <person name="Savel G."/>
            <person name="Schacherer J."/>
            <person name="Sherman D."/>
            <person name="Straub M.-L."/>
            <person name="Stein N."/>
            <person name="Thierry A."/>
            <person name="Trautwein-Schult A."/>
            <person name="Westhof E."/>
            <person name="Worch S."/>
            <person name="Dujon B."/>
            <person name="Souciet J.-L."/>
            <person name="Wincker P."/>
            <person name="Scholz U."/>
            <person name="Neuveglise N."/>
        </authorList>
    </citation>
    <scope>NUCLEOTIDE SEQUENCE</scope>
    <source>
        <strain evidence="10">LS3</strain>
    </source>
</reference>
<keyword evidence="5 8" id="KW-1133">Transmembrane helix</keyword>
<reference evidence="10" key="1">
    <citation type="submission" date="2014-02" db="EMBL/GenBank/DDBJ databases">
        <authorList>
            <person name="Genoscope - CEA"/>
        </authorList>
    </citation>
    <scope>NUCLEOTIDE SEQUENCE</scope>
    <source>
        <strain evidence="10">LS3</strain>
    </source>
</reference>
<protein>
    <submittedName>
        <fullName evidence="10">ARAD1C35530p</fullName>
    </submittedName>
</protein>
<proteinExistence type="inferred from homology"/>
<dbReference type="CDD" id="cd17316">
    <property type="entry name" value="MFS_SV2_like"/>
    <property type="match status" value="1"/>
</dbReference>
<dbReference type="EMBL" id="HG937693">
    <property type="protein sequence ID" value="CDP35438.1"/>
    <property type="molecule type" value="Genomic_DNA"/>
</dbReference>
<feature type="transmembrane region" description="Helical" evidence="8">
    <location>
        <begin position="414"/>
        <end position="430"/>
    </location>
</feature>
<feature type="transmembrane region" description="Helical" evidence="8">
    <location>
        <begin position="498"/>
        <end position="519"/>
    </location>
</feature>
<dbReference type="SUPFAM" id="SSF103473">
    <property type="entry name" value="MFS general substrate transporter"/>
    <property type="match status" value="1"/>
</dbReference>
<dbReference type="PROSITE" id="PS50850">
    <property type="entry name" value="MFS"/>
    <property type="match status" value="1"/>
</dbReference>
<dbReference type="InterPro" id="IPR020846">
    <property type="entry name" value="MFS_dom"/>
</dbReference>
<feature type="transmembrane region" description="Helical" evidence="8">
    <location>
        <begin position="138"/>
        <end position="159"/>
    </location>
</feature>
<feature type="transmembrane region" description="Helical" evidence="8">
    <location>
        <begin position="105"/>
        <end position="126"/>
    </location>
</feature>
<dbReference type="Pfam" id="PF07690">
    <property type="entry name" value="MFS_1"/>
    <property type="match status" value="1"/>
</dbReference>
<evidence type="ECO:0000256" key="3">
    <source>
        <dbReference type="ARBA" id="ARBA00022448"/>
    </source>
</evidence>
<evidence type="ECO:0000259" key="9">
    <source>
        <dbReference type="PROSITE" id="PS50850"/>
    </source>
</evidence>